<keyword evidence="2" id="KW-0805">Transcription regulation</keyword>
<evidence type="ECO:0000313" key="6">
    <source>
        <dbReference type="EMBL" id="PCS04418.1"/>
    </source>
</evidence>
<dbReference type="SUPFAM" id="SSF53822">
    <property type="entry name" value="Periplasmic binding protein-like I"/>
    <property type="match status" value="1"/>
</dbReference>
<evidence type="ECO:0000256" key="1">
    <source>
        <dbReference type="ARBA" id="ARBA00022491"/>
    </source>
</evidence>
<sequence>MEGSQQMSVTMKDVAALAGVGVGTVSRMINGVAVKDVTRRKVEAAIKALDYEPDAAARAFKTNHSQTIALILPTIWHPFFSEFAYHVEESLSERGYKLYLCNADGDPEKEHDYIQMVKQSKVDGIIGITYSDIDKFISSNLPFVSIDRHFSEEVSYVTADNFGGGELAAEELQKRGCQKLIYIGGINPYPNETTLRGDGFEAYCRAKGIDFDILRIPEPISDLTTPIADFLTKNADFDGVFCVNDAMGMDVMTVFKKFGKEVLRDYQLIGFDGTRIDSSRNYLVSTIVQPKKEMAEAAVALILKKVAGIETEKRVILPVFFESAGTTKDM</sequence>
<accession>A0ABX4IAG7</accession>
<name>A0ABX4IAG7_9LACT</name>
<dbReference type="InterPro" id="IPR001761">
    <property type="entry name" value="Peripla_BP/Lac1_sug-bd_dom"/>
</dbReference>
<dbReference type="PROSITE" id="PS50932">
    <property type="entry name" value="HTH_LACI_2"/>
    <property type="match status" value="1"/>
</dbReference>
<dbReference type="EMBL" id="JXJT01000003">
    <property type="protein sequence ID" value="PCS04418.1"/>
    <property type="molecule type" value="Genomic_DNA"/>
</dbReference>
<dbReference type="Gene3D" id="1.10.260.40">
    <property type="entry name" value="lambda repressor-like DNA-binding domains"/>
    <property type="match status" value="1"/>
</dbReference>
<keyword evidence="3" id="KW-0238">DNA-binding</keyword>
<dbReference type="SUPFAM" id="SSF47413">
    <property type="entry name" value="lambda repressor-like DNA-binding domains"/>
    <property type="match status" value="1"/>
</dbReference>
<gene>
    <name evidence="6" type="ORF">RR45_GL001352</name>
</gene>
<dbReference type="Pfam" id="PF00356">
    <property type="entry name" value="LacI"/>
    <property type="match status" value="1"/>
</dbReference>
<keyword evidence="4" id="KW-0804">Transcription</keyword>
<dbReference type="CDD" id="cd01392">
    <property type="entry name" value="HTH_LacI"/>
    <property type="match status" value="1"/>
</dbReference>
<dbReference type="PANTHER" id="PTHR30146:SF95">
    <property type="entry name" value="RIBOSE OPERON REPRESSOR"/>
    <property type="match status" value="1"/>
</dbReference>
<dbReference type="PANTHER" id="PTHR30146">
    <property type="entry name" value="LACI-RELATED TRANSCRIPTIONAL REPRESSOR"/>
    <property type="match status" value="1"/>
</dbReference>
<dbReference type="Proteomes" id="UP000218979">
    <property type="component" value="Unassembled WGS sequence"/>
</dbReference>
<dbReference type="InterPro" id="IPR010982">
    <property type="entry name" value="Lambda_DNA-bd_dom_sf"/>
</dbReference>
<evidence type="ECO:0000256" key="2">
    <source>
        <dbReference type="ARBA" id="ARBA00023015"/>
    </source>
</evidence>
<proteinExistence type="predicted"/>
<dbReference type="SMART" id="SM00354">
    <property type="entry name" value="HTH_LACI"/>
    <property type="match status" value="1"/>
</dbReference>
<feature type="domain" description="HTH lacI-type" evidence="5">
    <location>
        <begin position="9"/>
        <end position="62"/>
    </location>
</feature>
<evidence type="ECO:0000259" key="5">
    <source>
        <dbReference type="PROSITE" id="PS50932"/>
    </source>
</evidence>
<dbReference type="InterPro" id="IPR028082">
    <property type="entry name" value="Peripla_BP_I"/>
</dbReference>
<dbReference type="Pfam" id="PF00532">
    <property type="entry name" value="Peripla_BP_1"/>
    <property type="match status" value="1"/>
</dbReference>
<dbReference type="PROSITE" id="PS00356">
    <property type="entry name" value="HTH_LACI_1"/>
    <property type="match status" value="1"/>
</dbReference>
<comment type="caution">
    <text evidence="6">The sequence shown here is derived from an EMBL/GenBank/DDBJ whole genome shotgun (WGS) entry which is preliminary data.</text>
</comment>
<organism evidence="6 7">
    <name type="scientific">Pseudolactococcus chungangensis CAU 28 = DSM 22330</name>
    <dbReference type="NCBI Taxonomy" id="1122154"/>
    <lineage>
        <taxon>Bacteria</taxon>
        <taxon>Bacillati</taxon>
        <taxon>Bacillota</taxon>
        <taxon>Bacilli</taxon>
        <taxon>Lactobacillales</taxon>
        <taxon>Streptococcaceae</taxon>
        <taxon>Pseudolactococcus</taxon>
    </lineage>
</organism>
<reference evidence="6 7" key="1">
    <citation type="submission" date="2014-12" db="EMBL/GenBank/DDBJ databases">
        <title>Draft genome sequences of 10 type strains of Lactococcus.</title>
        <authorList>
            <person name="Sun Z."/>
            <person name="Zhong Z."/>
            <person name="Liu W."/>
            <person name="Zhang W."/>
            <person name="Zhang H."/>
        </authorList>
    </citation>
    <scope>NUCLEOTIDE SEQUENCE [LARGE SCALE GENOMIC DNA]</scope>
    <source>
        <strain evidence="6 7">DSM 22330</strain>
    </source>
</reference>
<keyword evidence="7" id="KW-1185">Reference proteome</keyword>
<protein>
    <recommendedName>
        <fullName evidence="5">HTH lacI-type domain-containing protein</fullName>
    </recommendedName>
</protein>
<dbReference type="Gene3D" id="3.40.50.2300">
    <property type="match status" value="2"/>
</dbReference>
<keyword evidence="1" id="KW-0678">Repressor</keyword>
<evidence type="ECO:0000256" key="3">
    <source>
        <dbReference type="ARBA" id="ARBA00023125"/>
    </source>
</evidence>
<evidence type="ECO:0000256" key="4">
    <source>
        <dbReference type="ARBA" id="ARBA00023163"/>
    </source>
</evidence>
<evidence type="ECO:0000313" key="7">
    <source>
        <dbReference type="Proteomes" id="UP000218979"/>
    </source>
</evidence>
<dbReference type="CDD" id="cd06291">
    <property type="entry name" value="PBP1_Qymf-like"/>
    <property type="match status" value="1"/>
</dbReference>
<dbReference type="InterPro" id="IPR000843">
    <property type="entry name" value="HTH_LacI"/>
</dbReference>